<dbReference type="Proteomes" id="UP000078397">
    <property type="component" value="Unassembled WGS sequence"/>
</dbReference>
<proteinExistence type="predicted"/>
<keyword evidence="2" id="KW-1185">Reference proteome</keyword>
<name>A0A219AQC6_METCM</name>
<comment type="caution">
    <text evidence="1">The sequence shown here is derived from an EMBL/GenBank/DDBJ whole genome shotgun (WGS) entry which is preliminary data.</text>
</comment>
<dbReference type="GeneID" id="33936787"/>
<sequence length="114" mass="13242">MSAYTNFPFGQRAVVLGSPRRLGHGRTPLRILDEIIISSPFELPTKNQPIFCHQLYERQSRLHIERRGLRENAKCFSVLIWEDFILFLGLPKYGRRLNKTNKQTTLAKATKRCA</sequence>
<evidence type="ECO:0000313" key="1">
    <source>
        <dbReference type="EMBL" id="OWT42921.1"/>
    </source>
</evidence>
<protein>
    <submittedName>
        <fullName evidence="1">Uncharacterized protein</fullName>
    </submittedName>
</protein>
<reference evidence="1 2" key="1">
    <citation type="journal article" date="2016" name="PLoS Pathog.">
        <title>Biosynthesis of antibiotic leucinostatins in bio-control fungus Purpureocillium lilacinum and their inhibition on phytophthora revealed by genome mining.</title>
        <authorList>
            <person name="Wang G."/>
            <person name="Liu Z."/>
            <person name="Lin R."/>
            <person name="Li E."/>
            <person name="Mao Z."/>
            <person name="Ling J."/>
            <person name="Yang Y."/>
            <person name="Yin W.B."/>
            <person name="Xie B."/>
        </authorList>
    </citation>
    <scope>NUCLEOTIDE SEQUENCE [LARGE SCALE GENOMIC DNA]</scope>
    <source>
        <strain evidence="1">170</strain>
    </source>
</reference>
<dbReference type="AlphaFoldDB" id="A0A219AQC6"/>
<organism evidence="1 2">
    <name type="scientific">Pochonia chlamydosporia 170</name>
    <dbReference type="NCBI Taxonomy" id="1380566"/>
    <lineage>
        <taxon>Eukaryota</taxon>
        <taxon>Fungi</taxon>
        <taxon>Dikarya</taxon>
        <taxon>Ascomycota</taxon>
        <taxon>Pezizomycotina</taxon>
        <taxon>Sordariomycetes</taxon>
        <taxon>Hypocreomycetidae</taxon>
        <taxon>Hypocreales</taxon>
        <taxon>Clavicipitaceae</taxon>
        <taxon>Pochonia</taxon>
    </lineage>
</organism>
<dbReference type="RefSeq" id="XP_022285386.1">
    <property type="nucleotide sequence ID" value="XM_022429560.1"/>
</dbReference>
<accession>A0A219AQC6</accession>
<dbReference type="EMBL" id="LSBJ02000004">
    <property type="protein sequence ID" value="OWT42921.1"/>
    <property type="molecule type" value="Genomic_DNA"/>
</dbReference>
<evidence type="ECO:0000313" key="2">
    <source>
        <dbReference type="Proteomes" id="UP000078397"/>
    </source>
</evidence>
<gene>
    <name evidence="1" type="ORF">VFPPC_17886</name>
</gene>
<dbReference type="KEGG" id="pchm:VFPPC_17886"/>